<keyword evidence="5 8" id="KW-0067">ATP-binding</keyword>
<comment type="similarity">
    <text evidence="2">Belongs to the ABC transporter superfamily.</text>
</comment>
<dbReference type="AlphaFoldDB" id="A0A255GG50"/>
<dbReference type="Pfam" id="PF00005">
    <property type="entry name" value="ABC_tran"/>
    <property type="match status" value="1"/>
</dbReference>
<organism evidence="8 9">
    <name type="scientific">Enemella evansiae</name>
    <dbReference type="NCBI Taxonomy" id="2016499"/>
    <lineage>
        <taxon>Bacteria</taxon>
        <taxon>Bacillati</taxon>
        <taxon>Actinomycetota</taxon>
        <taxon>Actinomycetes</taxon>
        <taxon>Propionibacteriales</taxon>
        <taxon>Propionibacteriaceae</taxon>
        <taxon>Enemella</taxon>
    </lineage>
</organism>
<dbReference type="GO" id="GO:0016887">
    <property type="term" value="F:ATP hydrolysis activity"/>
    <property type="evidence" value="ECO:0007669"/>
    <property type="project" value="InterPro"/>
</dbReference>
<dbReference type="InterPro" id="IPR003593">
    <property type="entry name" value="AAA+_ATPase"/>
</dbReference>
<dbReference type="InterPro" id="IPR027417">
    <property type="entry name" value="P-loop_NTPase"/>
</dbReference>
<comment type="caution">
    <text evidence="8">The sequence shown here is derived from an EMBL/GenBank/DDBJ whole genome shotgun (WGS) entry which is preliminary data.</text>
</comment>
<dbReference type="GO" id="GO:0005524">
    <property type="term" value="F:ATP binding"/>
    <property type="evidence" value="ECO:0007669"/>
    <property type="project" value="UniProtKB-KW"/>
</dbReference>
<dbReference type="SUPFAM" id="SSF52540">
    <property type="entry name" value="P-loop containing nucleoside triphosphate hydrolases"/>
    <property type="match status" value="1"/>
</dbReference>
<keyword evidence="3" id="KW-0813">Transport</keyword>
<evidence type="ECO:0000256" key="5">
    <source>
        <dbReference type="ARBA" id="ARBA00022840"/>
    </source>
</evidence>
<accession>A0A255GG50</accession>
<name>A0A255GG50_9ACTN</name>
<evidence type="ECO:0000256" key="3">
    <source>
        <dbReference type="ARBA" id="ARBA00022448"/>
    </source>
</evidence>
<comment type="subcellular location">
    <subcellularLocation>
        <location evidence="1">Cell membrane</location>
        <topology evidence="1">Peripheral membrane protein</topology>
    </subcellularLocation>
</comment>
<evidence type="ECO:0000259" key="7">
    <source>
        <dbReference type="PROSITE" id="PS50893"/>
    </source>
</evidence>
<keyword evidence="6" id="KW-0046">Antibiotic resistance</keyword>
<reference evidence="8 9" key="1">
    <citation type="submission" date="2017-07" db="EMBL/GenBank/DDBJ databases">
        <title>Draft whole genome sequences of clinical Proprionibacteriaceae strains.</title>
        <authorList>
            <person name="Bernier A.-M."/>
            <person name="Bernard K."/>
            <person name="Domingo M.-C."/>
        </authorList>
    </citation>
    <scope>NUCLEOTIDE SEQUENCE [LARGE SCALE GENOMIC DNA]</scope>
    <source>
        <strain evidence="8 9">NML 030167</strain>
    </source>
</reference>
<evidence type="ECO:0000256" key="2">
    <source>
        <dbReference type="ARBA" id="ARBA00005417"/>
    </source>
</evidence>
<dbReference type="PANTHER" id="PTHR42711:SF5">
    <property type="entry name" value="ABC TRANSPORTER ATP-BINDING PROTEIN NATA"/>
    <property type="match status" value="1"/>
</dbReference>
<dbReference type="Gene3D" id="3.40.50.300">
    <property type="entry name" value="P-loop containing nucleotide triphosphate hydrolases"/>
    <property type="match status" value="1"/>
</dbReference>
<dbReference type="Proteomes" id="UP000215896">
    <property type="component" value="Unassembled WGS sequence"/>
</dbReference>
<dbReference type="PROSITE" id="PS50893">
    <property type="entry name" value="ABC_TRANSPORTER_2"/>
    <property type="match status" value="1"/>
</dbReference>
<dbReference type="SMART" id="SM00382">
    <property type="entry name" value="AAA"/>
    <property type="match status" value="1"/>
</dbReference>
<dbReference type="OrthoDB" id="5193808at2"/>
<evidence type="ECO:0000256" key="1">
    <source>
        <dbReference type="ARBA" id="ARBA00004202"/>
    </source>
</evidence>
<dbReference type="CDD" id="cd03230">
    <property type="entry name" value="ABC_DR_subfamily_A"/>
    <property type="match status" value="1"/>
</dbReference>
<gene>
    <name evidence="8" type="ORF">CGZ94_07550</name>
</gene>
<proteinExistence type="inferred from homology"/>
<dbReference type="GO" id="GO:0005886">
    <property type="term" value="C:plasma membrane"/>
    <property type="evidence" value="ECO:0007669"/>
    <property type="project" value="UniProtKB-SubCell"/>
</dbReference>
<evidence type="ECO:0000256" key="6">
    <source>
        <dbReference type="ARBA" id="ARBA00023251"/>
    </source>
</evidence>
<protein>
    <submittedName>
        <fullName evidence="8">ABC transporter ATP-binding protein</fullName>
    </submittedName>
</protein>
<dbReference type="RefSeq" id="WP_094405472.1">
    <property type="nucleotide sequence ID" value="NZ_NMVN01000016.1"/>
</dbReference>
<dbReference type="InterPro" id="IPR050763">
    <property type="entry name" value="ABC_transporter_ATP-binding"/>
</dbReference>
<keyword evidence="9" id="KW-1185">Reference proteome</keyword>
<dbReference type="PROSITE" id="PS00211">
    <property type="entry name" value="ABC_TRANSPORTER_1"/>
    <property type="match status" value="1"/>
</dbReference>
<sequence length="303" mass="32600">MANVVELERITKSFGHARALDGLDLTIGTGEVHGLLGPNGAGKSTTIRVLLGMLHADSGTARVLGQDPWTSAPQVRGRLAYVPGDVSLWPNLTGGEVIDLLARMHGGADRTRRDALIERFELDPTKRSRTYSKGNRQKVGLVSALSVTAELLILDEPTSGLDPLMEDVFKQCVTEARDEGRTVLLSSHILSEVEQLCDRVSIVRAGKIVDTGTLAELRGHATTVVTAMLTREPSGLADLPGIEQVAVDGHRVELTTTRFDEVMARLVSFGIETLTVAPPTLEDLFLHYYDQTGTSLGRVGATA</sequence>
<dbReference type="PANTHER" id="PTHR42711">
    <property type="entry name" value="ABC TRANSPORTER ATP-BINDING PROTEIN"/>
    <property type="match status" value="1"/>
</dbReference>
<evidence type="ECO:0000313" key="9">
    <source>
        <dbReference type="Proteomes" id="UP000215896"/>
    </source>
</evidence>
<dbReference type="GO" id="GO:0046677">
    <property type="term" value="P:response to antibiotic"/>
    <property type="evidence" value="ECO:0007669"/>
    <property type="project" value="UniProtKB-KW"/>
</dbReference>
<evidence type="ECO:0000313" key="8">
    <source>
        <dbReference type="EMBL" id="OYO14818.1"/>
    </source>
</evidence>
<dbReference type="InterPro" id="IPR003439">
    <property type="entry name" value="ABC_transporter-like_ATP-bd"/>
</dbReference>
<evidence type="ECO:0000256" key="4">
    <source>
        <dbReference type="ARBA" id="ARBA00022741"/>
    </source>
</evidence>
<dbReference type="InterPro" id="IPR017871">
    <property type="entry name" value="ABC_transporter-like_CS"/>
</dbReference>
<keyword evidence="4" id="KW-0547">Nucleotide-binding</keyword>
<dbReference type="EMBL" id="NMVO01000012">
    <property type="protein sequence ID" value="OYO14818.1"/>
    <property type="molecule type" value="Genomic_DNA"/>
</dbReference>
<feature type="domain" description="ABC transporter" evidence="7">
    <location>
        <begin position="5"/>
        <end position="230"/>
    </location>
</feature>